<protein>
    <submittedName>
        <fullName evidence="4">L-cystine transport system substrate-binding protein</fullName>
    </submittedName>
</protein>
<feature type="chain" id="PRO_5039695317" evidence="2">
    <location>
        <begin position="23"/>
        <end position="277"/>
    </location>
</feature>
<dbReference type="Gene3D" id="3.40.190.10">
    <property type="entry name" value="Periplasmic binding protein-like II"/>
    <property type="match status" value="2"/>
</dbReference>
<dbReference type="RefSeq" id="WP_073279295.1">
    <property type="nucleotide sequence ID" value="NZ_FRAC01000028.1"/>
</dbReference>
<evidence type="ECO:0000256" key="1">
    <source>
        <dbReference type="ARBA" id="ARBA00022729"/>
    </source>
</evidence>
<gene>
    <name evidence="4" type="ORF">SAMN02745136_04517</name>
</gene>
<accession>A0A1M6Z9U4</accession>
<dbReference type="PANTHER" id="PTHR35936:SF18">
    <property type="entry name" value="L-CYSTINE-BINDING PROTEIN TCYJ"/>
    <property type="match status" value="1"/>
</dbReference>
<keyword evidence="1 2" id="KW-0732">Signal</keyword>
<dbReference type="AlphaFoldDB" id="A0A1M6Z9U4"/>
<dbReference type="STRING" id="1121322.SAMN02745136_04517"/>
<sequence>MKEGKKLLITTGLLLTIMLTVACGKKEQAEETSSGNNPDAKTIVVGTGSSYEPYCYLDENGKLTGYEIAVLNAVDELLPQYKFDIQIFEFKNIAVGIDAGQIDLGAHQFEENDERKEKYLFSEEAYTTYDNYVTVAIDRNDINGIDDLAGKKVKASTGGNNVAYNLEKYNEKHPDAPLDIIYSSETTEQLISNLENGTYDGTVLLDRNVERYNEQYGKRLKIVGKPFTNSNTYYLYPKGAAELQKAVDGALRKLKKDGTLAELSIKYIGKDYTPKDE</sequence>
<organism evidence="4 5">
    <name type="scientific">Anaerocolumna jejuensis DSM 15929</name>
    <dbReference type="NCBI Taxonomy" id="1121322"/>
    <lineage>
        <taxon>Bacteria</taxon>
        <taxon>Bacillati</taxon>
        <taxon>Bacillota</taxon>
        <taxon>Clostridia</taxon>
        <taxon>Lachnospirales</taxon>
        <taxon>Lachnospiraceae</taxon>
        <taxon>Anaerocolumna</taxon>
    </lineage>
</organism>
<proteinExistence type="predicted"/>
<dbReference type="Pfam" id="PF00497">
    <property type="entry name" value="SBP_bac_3"/>
    <property type="match status" value="1"/>
</dbReference>
<name>A0A1M6Z9U4_9FIRM</name>
<feature type="domain" description="Solute-binding protein family 3/N-terminal" evidence="3">
    <location>
        <begin position="42"/>
        <end position="271"/>
    </location>
</feature>
<keyword evidence="5" id="KW-1185">Reference proteome</keyword>
<dbReference type="PANTHER" id="PTHR35936">
    <property type="entry name" value="MEMBRANE-BOUND LYTIC MUREIN TRANSGLYCOSYLASE F"/>
    <property type="match status" value="1"/>
</dbReference>
<evidence type="ECO:0000256" key="2">
    <source>
        <dbReference type="SAM" id="SignalP"/>
    </source>
</evidence>
<dbReference type="SUPFAM" id="SSF53850">
    <property type="entry name" value="Periplasmic binding protein-like II"/>
    <property type="match status" value="1"/>
</dbReference>
<dbReference type="PROSITE" id="PS51257">
    <property type="entry name" value="PROKAR_LIPOPROTEIN"/>
    <property type="match status" value="1"/>
</dbReference>
<evidence type="ECO:0000313" key="5">
    <source>
        <dbReference type="Proteomes" id="UP000184386"/>
    </source>
</evidence>
<dbReference type="EMBL" id="FRAC01000028">
    <property type="protein sequence ID" value="SHL27139.1"/>
    <property type="molecule type" value="Genomic_DNA"/>
</dbReference>
<dbReference type="OrthoDB" id="8613538at2"/>
<evidence type="ECO:0000259" key="3">
    <source>
        <dbReference type="SMART" id="SM00062"/>
    </source>
</evidence>
<evidence type="ECO:0000313" key="4">
    <source>
        <dbReference type="EMBL" id="SHL27139.1"/>
    </source>
</evidence>
<dbReference type="InterPro" id="IPR001638">
    <property type="entry name" value="Solute-binding_3/MltF_N"/>
</dbReference>
<dbReference type="SMART" id="SM00062">
    <property type="entry name" value="PBPb"/>
    <property type="match status" value="1"/>
</dbReference>
<reference evidence="4 5" key="1">
    <citation type="submission" date="2016-11" db="EMBL/GenBank/DDBJ databases">
        <authorList>
            <person name="Jaros S."/>
            <person name="Januszkiewicz K."/>
            <person name="Wedrychowicz H."/>
        </authorList>
    </citation>
    <scope>NUCLEOTIDE SEQUENCE [LARGE SCALE GENOMIC DNA]</scope>
    <source>
        <strain evidence="4 5">DSM 15929</strain>
    </source>
</reference>
<feature type="signal peptide" evidence="2">
    <location>
        <begin position="1"/>
        <end position="22"/>
    </location>
</feature>
<dbReference type="Proteomes" id="UP000184386">
    <property type="component" value="Unassembled WGS sequence"/>
</dbReference>